<dbReference type="EMBL" id="JABBNU010000008">
    <property type="protein sequence ID" value="NMM49354.1"/>
    <property type="molecule type" value="Genomic_DNA"/>
</dbReference>
<feature type="chain" id="PRO_5033013101" evidence="2">
    <location>
        <begin position="20"/>
        <end position="429"/>
    </location>
</feature>
<reference evidence="4 5" key="1">
    <citation type="submission" date="2020-04" db="EMBL/GenBank/DDBJ databases">
        <title>Flammeovirgaceae bacterium KN852 isolated from deep sea.</title>
        <authorList>
            <person name="Zhang D.-C."/>
        </authorList>
    </citation>
    <scope>NUCLEOTIDE SEQUENCE [LARGE SCALE GENOMIC DNA]</scope>
    <source>
        <strain evidence="4 5">KN852</strain>
    </source>
</reference>
<evidence type="ECO:0000313" key="4">
    <source>
        <dbReference type="EMBL" id="NMM49354.1"/>
    </source>
</evidence>
<gene>
    <name evidence="4" type="ORF">HH304_13165</name>
</gene>
<dbReference type="RefSeq" id="WP_169682408.1">
    <property type="nucleotide sequence ID" value="NZ_JABBNU010000008.1"/>
</dbReference>
<dbReference type="Pfam" id="PF01979">
    <property type="entry name" value="Amidohydro_1"/>
    <property type="match status" value="1"/>
</dbReference>
<comment type="caution">
    <text evidence="4">The sequence shown here is derived from an EMBL/GenBank/DDBJ whole genome shotgun (WGS) entry which is preliminary data.</text>
</comment>
<dbReference type="Proteomes" id="UP000559010">
    <property type="component" value="Unassembled WGS sequence"/>
</dbReference>
<keyword evidence="5" id="KW-1185">Reference proteome</keyword>
<dbReference type="SUPFAM" id="SSF51556">
    <property type="entry name" value="Metallo-dependent hydrolases"/>
    <property type="match status" value="1"/>
</dbReference>
<dbReference type="InterPro" id="IPR051781">
    <property type="entry name" value="Metallo-dep_Hydrolase"/>
</dbReference>
<evidence type="ECO:0000313" key="5">
    <source>
        <dbReference type="Proteomes" id="UP000559010"/>
    </source>
</evidence>
<evidence type="ECO:0000259" key="3">
    <source>
        <dbReference type="Pfam" id="PF01979"/>
    </source>
</evidence>
<dbReference type="CDD" id="cd01299">
    <property type="entry name" value="Met_dep_hydrolase_A"/>
    <property type="match status" value="1"/>
</dbReference>
<feature type="region of interest" description="Disordered" evidence="1">
    <location>
        <begin position="160"/>
        <end position="189"/>
    </location>
</feature>
<dbReference type="InterPro" id="IPR011059">
    <property type="entry name" value="Metal-dep_hydrolase_composite"/>
</dbReference>
<keyword evidence="2" id="KW-0732">Signal</keyword>
<dbReference type="InterPro" id="IPR032466">
    <property type="entry name" value="Metal_Hydrolase"/>
</dbReference>
<feature type="signal peptide" evidence="2">
    <location>
        <begin position="1"/>
        <end position="19"/>
    </location>
</feature>
<dbReference type="AlphaFoldDB" id="A0A848J4F4"/>
<evidence type="ECO:0000256" key="1">
    <source>
        <dbReference type="SAM" id="MobiDB-lite"/>
    </source>
</evidence>
<evidence type="ECO:0000256" key="2">
    <source>
        <dbReference type="SAM" id="SignalP"/>
    </source>
</evidence>
<dbReference type="GO" id="GO:0016810">
    <property type="term" value="F:hydrolase activity, acting on carbon-nitrogen (but not peptide) bonds"/>
    <property type="evidence" value="ECO:0007669"/>
    <property type="project" value="InterPro"/>
</dbReference>
<dbReference type="InterPro" id="IPR006680">
    <property type="entry name" value="Amidohydro-rel"/>
</dbReference>
<keyword evidence="4" id="KW-0378">Hydrolase</keyword>
<accession>A0A848J4F4</accession>
<sequence>MNRIFSTLFVFLFATILFAQNEPATYIHCGTILDVDALKELKDYTIVIEGNKIVSVKKGFTEVPSGASYIDLKGYTVIPGLMDAHVHLESESNPNRYIEKFTLEDADVAYRAGEYARRTLMAGFTYVRDLGGSGVNISLRNAINSGWAVGPRIITAGKSIATTGGHADPTNGMKKRLSGDATPENGVADGPYQAREAVRFRYKNGADVIKITATGGVLSVAKDGQGPQFKADELEAIISTAKEYGMRTAAHAHGAEGMKRAVEAGITSIEHGTLMTEEIMDLMKEKGTYLVPTLSAGKYVAEKAKIEGFYPAVIVPKALAIGPKIQDTFGKAYKRGVKIAFGTDAGVSPHGDNAKEFAYMVEAGMPAFEAIQSATLTTAQLFGVEEEVGQIKEGLYADIVAIEGDPLQNIELMNNVKFVMKDGKVYKSE</sequence>
<proteinExistence type="predicted"/>
<dbReference type="InterPro" id="IPR057744">
    <property type="entry name" value="OTAase-like"/>
</dbReference>
<name>A0A848J4F4_9BACT</name>
<organism evidence="4 5">
    <name type="scientific">Marinigracilibium pacificum</name>
    <dbReference type="NCBI Taxonomy" id="2729599"/>
    <lineage>
        <taxon>Bacteria</taxon>
        <taxon>Pseudomonadati</taxon>
        <taxon>Bacteroidota</taxon>
        <taxon>Cytophagia</taxon>
        <taxon>Cytophagales</taxon>
        <taxon>Flammeovirgaceae</taxon>
        <taxon>Marinigracilibium</taxon>
    </lineage>
</organism>
<dbReference type="SUPFAM" id="SSF51338">
    <property type="entry name" value="Composite domain of metallo-dependent hydrolases"/>
    <property type="match status" value="1"/>
</dbReference>
<dbReference type="PANTHER" id="PTHR43135">
    <property type="entry name" value="ALPHA-D-RIBOSE 1-METHYLPHOSPHONATE 5-TRIPHOSPHATE DIPHOSPHATASE"/>
    <property type="match status" value="1"/>
</dbReference>
<dbReference type="Gene3D" id="2.30.40.10">
    <property type="entry name" value="Urease, subunit C, domain 1"/>
    <property type="match status" value="1"/>
</dbReference>
<feature type="domain" description="Amidohydrolase-related" evidence="3">
    <location>
        <begin position="76"/>
        <end position="425"/>
    </location>
</feature>
<dbReference type="Gene3D" id="3.20.20.140">
    <property type="entry name" value="Metal-dependent hydrolases"/>
    <property type="match status" value="1"/>
</dbReference>
<protein>
    <submittedName>
        <fullName evidence="4">Amidohydrolase family protein</fullName>
    </submittedName>
</protein>
<dbReference type="PANTHER" id="PTHR43135:SF3">
    <property type="entry name" value="ALPHA-D-RIBOSE 1-METHYLPHOSPHONATE 5-TRIPHOSPHATE DIPHOSPHATASE"/>
    <property type="match status" value="1"/>
</dbReference>